<dbReference type="Gene3D" id="1.10.300.10">
    <property type="entry name" value="Adenylosuccinate Synthetase, subunit A, domain 2"/>
    <property type="match status" value="1"/>
</dbReference>
<gene>
    <name evidence="8" type="primary">purA</name>
    <name evidence="10" type="ORF">COV86_01900</name>
</gene>
<evidence type="ECO:0000256" key="7">
    <source>
        <dbReference type="ARBA" id="ARBA00023134"/>
    </source>
</evidence>
<feature type="binding site" description="in other chain" evidence="8">
    <location>
        <position position="239"/>
    </location>
    <ligand>
        <name>IMP</name>
        <dbReference type="ChEBI" id="CHEBI:58053"/>
        <note>ligand shared between dimeric partners</note>
    </ligand>
</feature>
<dbReference type="UniPathway" id="UPA00075">
    <property type="reaction ID" value="UER00335"/>
</dbReference>
<keyword evidence="6 8" id="KW-0460">Magnesium</keyword>
<feature type="binding site" description="in other chain" evidence="8">
    <location>
        <begin position="41"/>
        <end position="44"/>
    </location>
    <ligand>
        <name>IMP</name>
        <dbReference type="ChEBI" id="CHEBI:58053"/>
        <note>ligand shared between dimeric partners</note>
    </ligand>
</feature>
<dbReference type="Gene3D" id="3.90.170.10">
    <property type="entry name" value="Adenylosuccinate Synthetase, subunit A, domain 3"/>
    <property type="match status" value="1"/>
</dbReference>
<dbReference type="GO" id="GO:0005525">
    <property type="term" value="F:GTP binding"/>
    <property type="evidence" value="ECO:0007669"/>
    <property type="project" value="UniProtKB-UniRule"/>
</dbReference>
<dbReference type="InterPro" id="IPR042111">
    <property type="entry name" value="Adenylosuccinate_synth_dom3"/>
</dbReference>
<comment type="similarity">
    <text evidence="8 9">Belongs to the adenylosuccinate synthetase family.</text>
</comment>
<comment type="pathway">
    <text evidence="8 9">Purine metabolism; AMP biosynthesis via de novo pathway; AMP from IMP: step 1/2.</text>
</comment>
<dbReference type="EC" id="6.3.4.4" evidence="8 9"/>
<feature type="binding site" evidence="8">
    <location>
        <position position="43"/>
    </location>
    <ligand>
        <name>Mg(2+)</name>
        <dbReference type="ChEBI" id="CHEBI:18420"/>
    </ligand>
</feature>
<feature type="binding site" description="in other chain" evidence="8">
    <location>
        <begin position="16"/>
        <end position="19"/>
    </location>
    <ligand>
        <name>IMP</name>
        <dbReference type="ChEBI" id="CHEBI:58053"/>
        <note>ligand shared between dimeric partners</note>
    </ligand>
</feature>
<evidence type="ECO:0000256" key="2">
    <source>
        <dbReference type="ARBA" id="ARBA00022598"/>
    </source>
</evidence>
<dbReference type="FunFam" id="3.90.170.10:FF:000001">
    <property type="entry name" value="Adenylosuccinate synthetase"/>
    <property type="match status" value="1"/>
</dbReference>
<comment type="caution">
    <text evidence="10">The sequence shown here is derived from an EMBL/GenBank/DDBJ whole genome shotgun (WGS) entry which is preliminary data.</text>
</comment>
<feature type="binding site" evidence="8">
    <location>
        <begin position="298"/>
        <end position="304"/>
    </location>
    <ligand>
        <name>substrate</name>
    </ligand>
</feature>
<evidence type="ECO:0000256" key="3">
    <source>
        <dbReference type="ARBA" id="ARBA00022723"/>
    </source>
</evidence>
<keyword evidence="7 8" id="KW-0342">GTP-binding</keyword>
<dbReference type="EMBL" id="PCVL01000022">
    <property type="protein sequence ID" value="PIQ72642.1"/>
    <property type="molecule type" value="Genomic_DNA"/>
</dbReference>
<dbReference type="GO" id="GO:0046040">
    <property type="term" value="P:IMP metabolic process"/>
    <property type="evidence" value="ECO:0007669"/>
    <property type="project" value="TreeGrafter"/>
</dbReference>
<reference evidence="10 11" key="1">
    <citation type="submission" date="2017-09" db="EMBL/GenBank/DDBJ databases">
        <title>Depth-based differentiation of microbial function through sediment-hosted aquifers and enrichment of novel symbionts in the deep terrestrial subsurface.</title>
        <authorList>
            <person name="Probst A.J."/>
            <person name="Ladd B."/>
            <person name="Jarett J.K."/>
            <person name="Geller-Mcgrath D.E."/>
            <person name="Sieber C.M."/>
            <person name="Emerson J.B."/>
            <person name="Anantharaman K."/>
            <person name="Thomas B.C."/>
            <person name="Malmstrom R."/>
            <person name="Stieglmeier M."/>
            <person name="Klingl A."/>
            <person name="Woyke T."/>
            <person name="Ryan C.M."/>
            <person name="Banfield J.F."/>
        </authorList>
    </citation>
    <scope>NUCLEOTIDE SEQUENCE [LARGE SCALE GENOMIC DNA]</scope>
    <source>
        <strain evidence="10">CG11_big_fil_rev_8_21_14_0_20_35_14</strain>
    </source>
</reference>
<comment type="cofactor">
    <cofactor evidence="8">
        <name>Mg(2+)</name>
        <dbReference type="ChEBI" id="CHEBI:18420"/>
    </cofactor>
    <text evidence="8">Binds 1 Mg(2+) ion per subunit.</text>
</comment>
<proteinExistence type="inferred from homology"/>
<dbReference type="InterPro" id="IPR027417">
    <property type="entry name" value="P-loop_NTPase"/>
</dbReference>
<evidence type="ECO:0000256" key="8">
    <source>
        <dbReference type="HAMAP-Rule" id="MF_00011"/>
    </source>
</evidence>
<keyword evidence="5 8" id="KW-0658">Purine biosynthesis</keyword>
<dbReference type="Proteomes" id="UP000229570">
    <property type="component" value="Unassembled WGS sequence"/>
</dbReference>
<sequence>MKINFPLVIVGSQWGDEGKGKIVDLLSNQATHVVRYNGGNNAGHSVVLNGEKFKLSLLPSGVLHKKKLFLSQGVVIDPKVLLDEISFFEKRKIKVNLTIDPRVNVVMPYHKALDRATEIWKGKKATGSLHLGIGYCYEDKNNRFGVRFEDLINATSLKERLELIFPLKKLQIEKVYGQKFDLTMETIYKEYNRYGRKLKKYLGDVSFCLAKEIKKSRVLFEGAHGTFLDGVFGTWPYTTAVYTIAGGVFPYVGLSPQKIYSMGIVKAYTTRVGNGPFPTELFDKTGNKIREIGGEFGTVSKRPRRCGWLDLCLVRTAIRLSGLDYLAITKLDVLSAVDKIRVCTHYVIASEAKQSQKKRSLRRFTPRDDKGKIIKEVPALMSDFTKCKPVYKEFRGWRNDISKVRRFEDLPKEAKIYIKFIEKQSRVPIKYIFVGPERSQTIIL</sequence>
<evidence type="ECO:0000256" key="1">
    <source>
        <dbReference type="ARBA" id="ARBA00011738"/>
    </source>
</evidence>
<keyword evidence="4 8" id="KW-0547">Nucleotide-binding</keyword>
<dbReference type="GO" id="GO:0044208">
    <property type="term" value="P:'de novo' AMP biosynthetic process"/>
    <property type="evidence" value="ECO:0007669"/>
    <property type="project" value="UniProtKB-UniRule"/>
</dbReference>
<dbReference type="GO" id="GO:0000287">
    <property type="term" value="F:magnesium ion binding"/>
    <property type="evidence" value="ECO:0007669"/>
    <property type="project" value="UniProtKB-UniRule"/>
</dbReference>
<comment type="subunit">
    <text evidence="1 8">Homodimer.</text>
</comment>
<dbReference type="InterPro" id="IPR042109">
    <property type="entry name" value="Adenylosuccinate_synth_dom1"/>
</dbReference>
<feature type="binding site" evidence="8">
    <location>
        <position position="16"/>
    </location>
    <ligand>
        <name>Mg(2+)</name>
        <dbReference type="ChEBI" id="CHEBI:18420"/>
    </ligand>
</feature>
<evidence type="ECO:0000256" key="9">
    <source>
        <dbReference type="RuleBase" id="RU000520"/>
    </source>
</evidence>
<comment type="subcellular location">
    <subcellularLocation>
        <location evidence="8">Cytoplasm</location>
    </subcellularLocation>
</comment>
<keyword evidence="2 8" id="KW-0436">Ligase</keyword>
<feature type="binding site" evidence="8">
    <location>
        <begin position="330"/>
        <end position="332"/>
    </location>
    <ligand>
        <name>GTP</name>
        <dbReference type="ChEBI" id="CHEBI:37565"/>
    </ligand>
</feature>
<comment type="function">
    <text evidence="8">Plays an important role in the de novo pathway of purine nucleotide biosynthesis. Catalyzes the first committed step in the biosynthesis of AMP from IMP.</text>
</comment>
<dbReference type="SMART" id="SM00788">
    <property type="entry name" value="Adenylsucc_synt"/>
    <property type="match status" value="1"/>
</dbReference>
<evidence type="ECO:0000256" key="5">
    <source>
        <dbReference type="ARBA" id="ARBA00022755"/>
    </source>
</evidence>
<organism evidence="10 11">
    <name type="scientific">Candidatus Roizmanbacteria bacterium CG11_big_fil_rev_8_21_14_0_20_35_14</name>
    <dbReference type="NCBI Taxonomy" id="1974855"/>
    <lineage>
        <taxon>Bacteria</taxon>
        <taxon>Candidatus Roizmaniibacteriota</taxon>
    </lineage>
</organism>
<dbReference type="NCBIfam" id="NF002223">
    <property type="entry name" value="PRK01117.1"/>
    <property type="match status" value="1"/>
</dbReference>
<dbReference type="AlphaFoldDB" id="A0A2H0KN14"/>
<name>A0A2H0KN14_9BACT</name>
<keyword evidence="8" id="KW-0963">Cytoplasm</keyword>
<feature type="binding site" evidence="8">
    <location>
        <position position="304"/>
    </location>
    <ligand>
        <name>GTP</name>
        <dbReference type="ChEBI" id="CHEBI:37565"/>
    </ligand>
</feature>
<keyword evidence="3 8" id="KW-0479">Metal-binding</keyword>
<dbReference type="Gene3D" id="3.40.440.10">
    <property type="entry name" value="Adenylosuccinate Synthetase, subunit A, domain 1"/>
    <property type="match status" value="1"/>
</dbReference>
<dbReference type="GO" id="GO:0004019">
    <property type="term" value="F:adenylosuccinate synthase activity"/>
    <property type="evidence" value="ECO:0007669"/>
    <property type="project" value="UniProtKB-UniRule"/>
</dbReference>
<evidence type="ECO:0000256" key="6">
    <source>
        <dbReference type="ARBA" id="ARBA00022842"/>
    </source>
</evidence>
<feature type="active site" description="Proton acceptor" evidence="8">
    <location>
        <position position="16"/>
    </location>
</feature>
<feature type="binding site" evidence="8">
    <location>
        <begin position="433"/>
        <end position="435"/>
    </location>
    <ligand>
        <name>GTP</name>
        <dbReference type="ChEBI" id="CHEBI:37565"/>
    </ligand>
</feature>
<dbReference type="Pfam" id="PF00709">
    <property type="entry name" value="Adenylsucc_synt"/>
    <property type="match status" value="1"/>
</dbReference>
<feature type="binding site" evidence="8">
    <location>
        <position position="143"/>
    </location>
    <ligand>
        <name>IMP</name>
        <dbReference type="ChEBI" id="CHEBI:58053"/>
        <note>ligand shared between dimeric partners</note>
    </ligand>
</feature>
<feature type="binding site" evidence="8">
    <location>
        <begin position="15"/>
        <end position="21"/>
    </location>
    <ligand>
        <name>GTP</name>
        <dbReference type="ChEBI" id="CHEBI:37565"/>
    </ligand>
</feature>
<protein>
    <recommendedName>
        <fullName evidence="8 9">Adenylosuccinate synthetase</fullName>
        <shortName evidence="8">AMPSase</shortName>
        <shortName evidence="8">AdSS</shortName>
        <ecNumber evidence="8 9">6.3.4.4</ecNumber>
    </recommendedName>
    <alternativeName>
        <fullName evidence="8">IMP--aspartate ligase</fullName>
    </alternativeName>
</protein>
<dbReference type="HAMAP" id="MF_00011">
    <property type="entry name" value="Adenylosucc_synth"/>
    <property type="match status" value="1"/>
</dbReference>
<dbReference type="GO" id="GO:0005737">
    <property type="term" value="C:cytoplasm"/>
    <property type="evidence" value="ECO:0007669"/>
    <property type="project" value="UniProtKB-SubCell"/>
</dbReference>
<comment type="catalytic activity">
    <reaction evidence="8 9">
        <text>IMP + L-aspartate + GTP = N(6)-(1,2-dicarboxyethyl)-AMP + GDP + phosphate + 2 H(+)</text>
        <dbReference type="Rhea" id="RHEA:15753"/>
        <dbReference type="ChEBI" id="CHEBI:15378"/>
        <dbReference type="ChEBI" id="CHEBI:29991"/>
        <dbReference type="ChEBI" id="CHEBI:37565"/>
        <dbReference type="ChEBI" id="CHEBI:43474"/>
        <dbReference type="ChEBI" id="CHEBI:57567"/>
        <dbReference type="ChEBI" id="CHEBI:58053"/>
        <dbReference type="ChEBI" id="CHEBI:58189"/>
        <dbReference type="EC" id="6.3.4.4"/>
    </reaction>
</comment>
<evidence type="ECO:0000313" key="10">
    <source>
        <dbReference type="EMBL" id="PIQ72642.1"/>
    </source>
</evidence>
<dbReference type="PROSITE" id="PS01266">
    <property type="entry name" value="ADENYLOSUCCIN_SYN_1"/>
    <property type="match status" value="1"/>
</dbReference>
<dbReference type="InterPro" id="IPR001114">
    <property type="entry name" value="Adenylosuccinate_synthetase"/>
</dbReference>
<feature type="active site" description="Proton donor" evidence="8">
    <location>
        <position position="44"/>
    </location>
</feature>
<dbReference type="CDD" id="cd03108">
    <property type="entry name" value="AdSS"/>
    <property type="match status" value="1"/>
</dbReference>
<dbReference type="NCBIfam" id="TIGR00184">
    <property type="entry name" value="purA"/>
    <property type="match status" value="1"/>
</dbReference>
<evidence type="ECO:0000313" key="11">
    <source>
        <dbReference type="Proteomes" id="UP000229570"/>
    </source>
</evidence>
<accession>A0A2H0KN14</accession>
<evidence type="ECO:0000256" key="4">
    <source>
        <dbReference type="ARBA" id="ARBA00022741"/>
    </source>
</evidence>
<dbReference type="PANTHER" id="PTHR11846">
    <property type="entry name" value="ADENYLOSUCCINATE SYNTHETASE"/>
    <property type="match status" value="1"/>
</dbReference>
<comment type="caution">
    <text evidence="8">Lacks conserved residue(s) required for the propagation of feature annotation.</text>
</comment>
<feature type="binding site" description="in other chain" evidence="8">
    <location>
        <position position="302"/>
    </location>
    <ligand>
        <name>IMP</name>
        <dbReference type="ChEBI" id="CHEBI:58053"/>
        <note>ligand shared between dimeric partners</note>
    </ligand>
</feature>
<feature type="binding site" evidence="8">
    <location>
        <begin position="43"/>
        <end position="45"/>
    </location>
    <ligand>
        <name>GTP</name>
        <dbReference type="ChEBI" id="CHEBI:37565"/>
    </ligand>
</feature>
<dbReference type="SUPFAM" id="SSF52540">
    <property type="entry name" value="P-loop containing nucleoside triphosphate hydrolases"/>
    <property type="match status" value="1"/>
</dbReference>
<dbReference type="PANTHER" id="PTHR11846:SF0">
    <property type="entry name" value="ADENYLOSUCCINATE SYNTHETASE"/>
    <property type="match status" value="1"/>
</dbReference>
<dbReference type="InterPro" id="IPR018220">
    <property type="entry name" value="Adenylosuccin_syn_GTP-bd"/>
</dbReference>
<dbReference type="InterPro" id="IPR042110">
    <property type="entry name" value="Adenylosuccinate_synth_dom2"/>
</dbReference>